<comment type="caution">
    <text evidence="1">The sequence shown here is derived from an EMBL/GenBank/DDBJ whole genome shotgun (WGS) entry which is preliminary data.</text>
</comment>
<dbReference type="Gene3D" id="1.10.260.40">
    <property type="entry name" value="lambda repressor-like DNA-binding domains"/>
    <property type="match status" value="1"/>
</dbReference>
<dbReference type="GO" id="GO:0003677">
    <property type="term" value="F:DNA binding"/>
    <property type="evidence" value="ECO:0007669"/>
    <property type="project" value="InterPro"/>
</dbReference>
<dbReference type="NCBIfam" id="TIGR02684">
    <property type="entry name" value="dnstrm_HI1420"/>
    <property type="match status" value="1"/>
</dbReference>
<dbReference type="InterPro" id="IPR014057">
    <property type="entry name" value="HI1420"/>
</dbReference>
<organism evidence="1 2">
    <name type="scientific">Marispirochaeta aestuarii</name>
    <dbReference type="NCBI Taxonomy" id="1963862"/>
    <lineage>
        <taxon>Bacteria</taxon>
        <taxon>Pseudomonadati</taxon>
        <taxon>Spirochaetota</taxon>
        <taxon>Spirochaetia</taxon>
        <taxon>Spirochaetales</taxon>
        <taxon>Spirochaetaceae</taxon>
        <taxon>Marispirochaeta</taxon>
    </lineage>
</organism>
<evidence type="ECO:0000313" key="1">
    <source>
        <dbReference type="EMBL" id="ORC29589.1"/>
    </source>
</evidence>
<evidence type="ECO:0000313" key="2">
    <source>
        <dbReference type="Proteomes" id="UP000192343"/>
    </source>
</evidence>
<dbReference type="AlphaFoldDB" id="A0A1Y1RTX7"/>
<dbReference type="InterPro" id="IPR010982">
    <property type="entry name" value="Lambda_DNA-bd_dom_sf"/>
</dbReference>
<dbReference type="RefSeq" id="WP_083053078.1">
    <property type="nucleotide sequence ID" value="NZ_MWQY01000041.1"/>
</dbReference>
<proteinExistence type="predicted"/>
<dbReference type="SUPFAM" id="SSF47413">
    <property type="entry name" value="lambda repressor-like DNA-binding domains"/>
    <property type="match status" value="1"/>
</dbReference>
<dbReference type="EMBL" id="MWQY01000041">
    <property type="protein sequence ID" value="ORC29589.1"/>
    <property type="molecule type" value="Genomic_DNA"/>
</dbReference>
<dbReference type="OrthoDB" id="9798416at2"/>
<keyword evidence="2" id="KW-1185">Reference proteome</keyword>
<dbReference type="STRING" id="1963862.B4O97_18885"/>
<accession>A0A1Y1RTX7</accession>
<gene>
    <name evidence="1" type="ORF">B4O97_18885</name>
</gene>
<sequence length="98" mass="10969">MREYRNFVKDVVKDSNESSLYLEAALEEYEHDGNLSAFLKAIRTVVDAQGGMTILAEKTELNRQHLYRSLSETGNPTIRTLNAVLLALGLKLSIQKAS</sequence>
<name>A0A1Y1RTX7_9SPIO</name>
<dbReference type="Proteomes" id="UP000192343">
    <property type="component" value="Unassembled WGS sequence"/>
</dbReference>
<reference evidence="1 2" key="1">
    <citation type="submission" date="2017-03" db="EMBL/GenBank/DDBJ databases">
        <title>Draft Genome sequence of Marispirochaeta sp. strain JC444.</title>
        <authorList>
            <person name="Shivani Y."/>
            <person name="Subhash Y."/>
            <person name="Sasikala C."/>
            <person name="Ramana C."/>
        </authorList>
    </citation>
    <scope>NUCLEOTIDE SEQUENCE [LARGE SCALE GENOMIC DNA]</scope>
    <source>
        <strain evidence="1 2">JC444</strain>
    </source>
</reference>
<dbReference type="PANTHER" id="PTHR40275:SF1">
    <property type="entry name" value="SSL7038 PROTEIN"/>
    <property type="match status" value="1"/>
</dbReference>
<dbReference type="Pfam" id="PF21716">
    <property type="entry name" value="dnstrm_HI1420"/>
    <property type="match status" value="1"/>
</dbReference>
<dbReference type="PANTHER" id="PTHR40275">
    <property type="entry name" value="SSL7038 PROTEIN"/>
    <property type="match status" value="1"/>
</dbReference>
<protein>
    <submittedName>
        <fullName evidence="1">Putative addiction module antidote protein</fullName>
    </submittedName>
</protein>